<feature type="compositionally biased region" description="Polar residues" evidence="1">
    <location>
        <begin position="1"/>
        <end position="18"/>
    </location>
</feature>
<protein>
    <submittedName>
        <fullName evidence="2">Uncharacterized protein</fullName>
    </submittedName>
</protein>
<proteinExistence type="predicted"/>
<reference evidence="2" key="1">
    <citation type="submission" date="2020-05" db="EMBL/GenBank/DDBJ databases">
        <authorList>
            <person name="Zhu T."/>
            <person name="Keshari N."/>
            <person name="Lu X."/>
        </authorList>
    </citation>
    <scope>NUCLEOTIDE SEQUENCE</scope>
    <source>
        <strain evidence="2">NK1-12</strain>
    </source>
</reference>
<dbReference type="RefSeq" id="WP_158673079.1">
    <property type="nucleotide sequence ID" value="NZ_CP053586.1"/>
</dbReference>
<evidence type="ECO:0000256" key="1">
    <source>
        <dbReference type="SAM" id="MobiDB-lite"/>
    </source>
</evidence>
<evidence type="ECO:0000313" key="2">
    <source>
        <dbReference type="EMBL" id="WNZ23601.1"/>
    </source>
</evidence>
<feature type="compositionally biased region" description="Low complexity" evidence="1">
    <location>
        <begin position="57"/>
        <end position="73"/>
    </location>
</feature>
<feature type="compositionally biased region" description="Basic and acidic residues" evidence="1">
    <location>
        <begin position="81"/>
        <end position="92"/>
    </location>
</feature>
<organism evidence="2">
    <name type="scientific">Leptolyngbya sp. NK1-12</name>
    <dbReference type="NCBI Taxonomy" id="2547451"/>
    <lineage>
        <taxon>Bacteria</taxon>
        <taxon>Bacillati</taxon>
        <taxon>Cyanobacteriota</taxon>
        <taxon>Cyanophyceae</taxon>
        <taxon>Leptolyngbyales</taxon>
        <taxon>Leptolyngbyaceae</taxon>
        <taxon>Leptolyngbya group</taxon>
        <taxon>Leptolyngbya</taxon>
    </lineage>
</organism>
<dbReference type="EMBL" id="CP053586">
    <property type="protein sequence ID" value="WNZ23601.1"/>
    <property type="molecule type" value="Genomic_DNA"/>
</dbReference>
<sequence length="92" mass="9949">MMSDVNTTGDVTTANYDAQQLVEEIKEGEEQAPNVDVSADYERSKQFDVADIDRTEAGSQAAAEVSSESSTSAGDPNAFREMAKEVNKPDEE</sequence>
<dbReference type="AlphaFoldDB" id="A0AA96WJX0"/>
<feature type="compositionally biased region" description="Basic and acidic residues" evidence="1">
    <location>
        <begin position="40"/>
        <end position="56"/>
    </location>
</feature>
<name>A0AA96WJX0_9CYAN</name>
<accession>A0AA96WJX0</accession>
<gene>
    <name evidence="2" type="ORF">HJG54_12565</name>
</gene>
<feature type="region of interest" description="Disordered" evidence="1">
    <location>
        <begin position="1"/>
        <end position="92"/>
    </location>
</feature>